<dbReference type="Pfam" id="PF00075">
    <property type="entry name" value="RNase_H"/>
    <property type="match status" value="1"/>
</dbReference>
<sequence length="141" mass="15744">MVTMLLDETSPHRPTAGICTDGAHSIKRGVSQYRGIDLKTGNELFNKELGNQTVNISEFLGVVAAIKYIIETGYSPKVIYTDSITAITWVNNKKTASQKRHSDLKRAEVFLKAMSSEVDTIEVRHWNTTEWGEIPADFGNK</sequence>
<dbReference type="GO" id="GO:0003676">
    <property type="term" value="F:nucleic acid binding"/>
    <property type="evidence" value="ECO:0007669"/>
    <property type="project" value="InterPro"/>
</dbReference>
<protein>
    <recommendedName>
        <fullName evidence="1">RNase H type-1 domain-containing protein</fullName>
    </recommendedName>
</protein>
<dbReference type="Gene3D" id="3.30.420.10">
    <property type="entry name" value="Ribonuclease H-like superfamily/Ribonuclease H"/>
    <property type="match status" value="1"/>
</dbReference>
<evidence type="ECO:0000313" key="3">
    <source>
        <dbReference type="Proteomes" id="UP000009872"/>
    </source>
</evidence>
<dbReference type="HOGENOM" id="CLU_080985_2_0_10"/>
<evidence type="ECO:0000259" key="1">
    <source>
        <dbReference type="Pfam" id="PF00075"/>
    </source>
</evidence>
<dbReference type="PATRIC" id="fig|742727.4.peg.579"/>
<dbReference type="eggNOG" id="COG0328">
    <property type="taxonomic scope" value="Bacteria"/>
</dbReference>
<feature type="domain" description="RNase H type-1" evidence="1">
    <location>
        <begin position="18"/>
        <end position="109"/>
    </location>
</feature>
<gene>
    <name evidence="2" type="ORF">HMPREF9447_00578</name>
</gene>
<dbReference type="SUPFAM" id="SSF53098">
    <property type="entry name" value="Ribonuclease H-like"/>
    <property type="match status" value="1"/>
</dbReference>
<dbReference type="EMBL" id="ADLF01000002">
    <property type="protein sequence ID" value="EKU92128.1"/>
    <property type="molecule type" value="Genomic_DNA"/>
</dbReference>
<keyword evidence="3" id="KW-1185">Reference proteome</keyword>
<name>K9E652_9BACE</name>
<dbReference type="GO" id="GO:0004523">
    <property type="term" value="F:RNA-DNA hybrid ribonuclease activity"/>
    <property type="evidence" value="ECO:0007669"/>
    <property type="project" value="InterPro"/>
</dbReference>
<dbReference type="InterPro" id="IPR002156">
    <property type="entry name" value="RNaseH_domain"/>
</dbReference>
<dbReference type="AlphaFoldDB" id="K9E652"/>
<dbReference type="InterPro" id="IPR036397">
    <property type="entry name" value="RNaseH_sf"/>
</dbReference>
<proteinExistence type="predicted"/>
<accession>K9E652</accession>
<dbReference type="RefSeq" id="WP_009127880.1">
    <property type="nucleotide sequence ID" value="NZ_JH992940.1"/>
</dbReference>
<dbReference type="STRING" id="742727.HMPREF9447_00578"/>
<dbReference type="Proteomes" id="UP000009872">
    <property type="component" value="Unassembled WGS sequence"/>
</dbReference>
<dbReference type="InterPro" id="IPR012337">
    <property type="entry name" value="RNaseH-like_sf"/>
</dbReference>
<organism evidence="2 3">
    <name type="scientific">Bacteroides oleiciplenus YIT 12058</name>
    <dbReference type="NCBI Taxonomy" id="742727"/>
    <lineage>
        <taxon>Bacteria</taxon>
        <taxon>Pseudomonadati</taxon>
        <taxon>Bacteroidota</taxon>
        <taxon>Bacteroidia</taxon>
        <taxon>Bacteroidales</taxon>
        <taxon>Bacteroidaceae</taxon>
        <taxon>Bacteroides</taxon>
    </lineage>
</organism>
<comment type="caution">
    <text evidence="2">The sequence shown here is derived from an EMBL/GenBank/DDBJ whole genome shotgun (WGS) entry which is preliminary data.</text>
</comment>
<evidence type="ECO:0000313" key="2">
    <source>
        <dbReference type="EMBL" id="EKU92128.1"/>
    </source>
</evidence>
<reference evidence="2 3" key="1">
    <citation type="submission" date="2012-09" db="EMBL/GenBank/DDBJ databases">
        <title>The Genome Sequence of Bacteroides oleiciplenus YIT 12058.</title>
        <authorList>
            <consortium name="The Broad Institute Genome Sequencing Platform"/>
            <person name="Earl A."/>
            <person name="Ward D."/>
            <person name="Feldgarden M."/>
            <person name="Gevers D."/>
            <person name="Morotomi M."/>
            <person name="Walker B."/>
            <person name="Young S.K."/>
            <person name="Zeng Q."/>
            <person name="Gargeya S."/>
            <person name="Fitzgerald M."/>
            <person name="Haas B."/>
            <person name="Abouelleil A."/>
            <person name="Alvarado L."/>
            <person name="Arachchi H.M."/>
            <person name="Berlin A.M."/>
            <person name="Chapman S.B."/>
            <person name="Goldberg J."/>
            <person name="Griggs A."/>
            <person name="Gujja S."/>
            <person name="Hansen M."/>
            <person name="Howarth C."/>
            <person name="Imamovic A."/>
            <person name="Larimer J."/>
            <person name="McCowen C."/>
            <person name="Montmayeur A."/>
            <person name="Murphy C."/>
            <person name="Neiman D."/>
            <person name="Pearson M."/>
            <person name="Priest M."/>
            <person name="Roberts A."/>
            <person name="Saif S."/>
            <person name="Shea T."/>
            <person name="Sisk P."/>
            <person name="Sykes S."/>
            <person name="Wortman J."/>
            <person name="Nusbaum C."/>
            <person name="Birren B."/>
        </authorList>
    </citation>
    <scope>NUCLEOTIDE SEQUENCE [LARGE SCALE GENOMIC DNA]</scope>
    <source>
        <strain evidence="2 3">YIT 12058</strain>
    </source>
</reference>